<dbReference type="FunFam" id="3.60.130.10:FF:000003">
    <property type="entry name" value="Alpha-ketoglutarate-dependent taurine dioxygenase"/>
    <property type="match status" value="1"/>
</dbReference>
<accession>A0A5N5DWM6</accession>
<evidence type="ECO:0000256" key="4">
    <source>
        <dbReference type="ARBA" id="ARBA00022964"/>
    </source>
</evidence>
<keyword evidence="5" id="KW-0560">Oxidoreductase</keyword>
<dbReference type="InterPro" id="IPR003819">
    <property type="entry name" value="TauD/TfdA-like"/>
</dbReference>
<keyword evidence="9" id="KW-1185">Reference proteome</keyword>
<dbReference type="Pfam" id="PF02668">
    <property type="entry name" value="TauD"/>
    <property type="match status" value="1"/>
</dbReference>
<comment type="similarity">
    <text evidence="2">Belongs to the TfdA dioxygenase family.</text>
</comment>
<gene>
    <name evidence="8" type="primary">JLP1_0</name>
    <name evidence="8" type="ORF">DBV05_g918</name>
</gene>
<evidence type="ECO:0000256" key="1">
    <source>
        <dbReference type="ARBA" id="ARBA00001954"/>
    </source>
</evidence>
<evidence type="ECO:0000256" key="6">
    <source>
        <dbReference type="ARBA" id="ARBA00023004"/>
    </source>
</evidence>
<keyword evidence="4 8" id="KW-0223">Dioxygenase</keyword>
<protein>
    <submittedName>
        <fullName evidence="8">Alpha-ketoglutarate-dependent sulfonate dioxygenase</fullName>
    </submittedName>
</protein>
<feature type="domain" description="TauD/TfdA-like" evidence="7">
    <location>
        <begin position="101"/>
        <end position="368"/>
    </location>
</feature>
<evidence type="ECO:0000313" key="9">
    <source>
        <dbReference type="Proteomes" id="UP000325902"/>
    </source>
</evidence>
<evidence type="ECO:0000256" key="3">
    <source>
        <dbReference type="ARBA" id="ARBA00022723"/>
    </source>
</evidence>
<dbReference type="InterPro" id="IPR051323">
    <property type="entry name" value="AtsK-like"/>
</dbReference>
<dbReference type="InterPro" id="IPR042098">
    <property type="entry name" value="TauD-like_sf"/>
</dbReference>
<name>A0A5N5DWM6_9PEZI</name>
<comment type="cofactor">
    <cofactor evidence="1">
        <name>Fe(2+)</name>
        <dbReference type="ChEBI" id="CHEBI:29033"/>
    </cofactor>
</comment>
<dbReference type="PANTHER" id="PTHR30468">
    <property type="entry name" value="ALPHA-KETOGLUTARATE-DEPENDENT SULFONATE DIOXYGENASE"/>
    <property type="match status" value="1"/>
</dbReference>
<keyword evidence="3" id="KW-0479">Metal-binding</keyword>
<evidence type="ECO:0000256" key="5">
    <source>
        <dbReference type="ARBA" id="ARBA00023002"/>
    </source>
</evidence>
<dbReference type="PANTHER" id="PTHR30468:SF28">
    <property type="entry name" value="ALPHA-KETOGLUTARATE-DEPENDENT TAURINE DIOXYGENASE (AFU_ORTHOLOGUE AFUA_8G02210)-RELATED"/>
    <property type="match status" value="1"/>
</dbReference>
<dbReference type="EMBL" id="VCHE01000003">
    <property type="protein sequence ID" value="KAB2580564.1"/>
    <property type="molecule type" value="Genomic_DNA"/>
</dbReference>
<dbReference type="Gene3D" id="3.60.130.10">
    <property type="entry name" value="Clavaminate synthase-like"/>
    <property type="match status" value="1"/>
</dbReference>
<reference evidence="8 9" key="1">
    <citation type="journal article" date="2019" name="Sci. Rep.">
        <title>A multi-omics analysis of the grapevine pathogen Lasiodiplodia theobromae reveals that temperature affects the expression of virulence- and pathogenicity-related genes.</title>
        <authorList>
            <person name="Felix C."/>
            <person name="Meneses R."/>
            <person name="Goncalves M.F.M."/>
            <person name="Tilleman L."/>
            <person name="Duarte A.S."/>
            <person name="Jorrin-Novo J.V."/>
            <person name="Van de Peer Y."/>
            <person name="Deforce D."/>
            <person name="Van Nieuwerburgh F."/>
            <person name="Esteves A.C."/>
            <person name="Alves A."/>
        </authorList>
    </citation>
    <scope>NUCLEOTIDE SEQUENCE [LARGE SCALE GENOMIC DNA]</scope>
    <source>
        <strain evidence="8 9">LA-SOL3</strain>
    </source>
</reference>
<dbReference type="AlphaFoldDB" id="A0A5N5DWM6"/>
<organism evidence="8 9">
    <name type="scientific">Lasiodiplodia theobromae</name>
    <dbReference type="NCBI Taxonomy" id="45133"/>
    <lineage>
        <taxon>Eukaryota</taxon>
        <taxon>Fungi</taxon>
        <taxon>Dikarya</taxon>
        <taxon>Ascomycota</taxon>
        <taxon>Pezizomycotina</taxon>
        <taxon>Dothideomycetes</taxon>
        <taxon>Dothideomycetes incertae sedis</taxon>
        <taxon>Botryosphaeriales</taxon>
        <taxon>Botryosphaeriaceae</taxon>
        <taxon>Lasiodiplodia</taxon>
    </lineage>
</organism>
<dbReference type="GO" id="GO:0046872">
    <property type="term" value="F:metal ion binding"/>
    <property type="evidence" value="ECO:0007669"/>
    <property type="project" value="UniProtKB-KW"/>
</dbReference>
<dbReference type="GO" id="GO:0005737">
    <property type="term" value="C:cytoplasm"/>
    <property type="evidence" value="ECO:0007669"/>
    <property type="project" value="TreeGrafter"/>
</dbReference>
<evidence type="ECO:0000259" key="7">
    <source>
        <dbReference type="Pfam" id="PF02668"/>
    </source>
</evidence>
<evidence type="ECO:0000256" key="2">
    <source>
        <dbReference type="ARBA" id="ARBA00005896"/>
    </source>
</evidence>
<comment type="caution">
    <text evidence="8">The sequence shown here is derived from an EMBL/GenBank/DDBJ whole genome shotgun (WGS) entry which is preliminary data.</text>
</comment>
<dbReference type="OrthoDB" id="10257314at2759"/>
<keyword evidence="6" id="KW-0408">Iron</keyword>
<evidence type="ECO:0000313" key="8">
    <source>
        <dbReference type="EMBL" id="KAB2580564.1"/>
    </source>
</evidence>
<dbReference type="SUPFAM" id="SSF51197">
    <property type="entry name" value="Clavaminate synthase-like"/>
    <property type="match status" value="1"/>
</dbReference>
<proteinExistence type="inferred from homology"/>
<dbReference type="Proteomes" id="UP000325902">
    <property type="component" value="Unassembled WGS sequence"/>
</dbReference>
<sequence>MGTVLSGVKHIVASFFDSFFAGLTASPYLEDYYQRLCNGDRDLDNGILWESAEGAYKYKDYLSHHTPGLQPPLQEFAHEDVGLRADPKKRTLLGAPNAVVEEITPAIGTEIQGIQLSNLSSTQLDELALLAAERGVVVFKDQDFSEAGPERWRAYGKHFGPLHVHQMGGQIKDYPEILPVYRDFTAGAVDNEIKDNITSVKWHSDMSYEINGMGTTTFLVLSTPPSGGDTLYLSTTAAYDHLSESFRERLHGLRAVHSGFDQASVHDHRDRYIREPIETEHPVIRLHPVTKKYALYVNRLYTKRIVGWKHALLSFLFDHIERGQDWHIRVRWKPGTVVVYDNRVTQHSALRDFKVEEAKTRRHMIRITPQAERPFLE</sequence>
<dbReference type="GO" id="GO:0016706">
    <property type="term" value="F:2-oxoglutarate-dependent dioxygenase activity"/>
    <property type="evidence" value="ECO:0007669"/>
    <property type="project" value="TreeGrafter"/>
</dbReference>